<dbReference type="GO" id="GO:0005886">
    <property type="term" value="C:plasma membrane"/>
    <property type="evidence" value="ECO:0007669"/>
    <property type="project" value="TreeGrafter"/>
</dbReference>
<dbReference type="RefSeq" id="WP_085176153.1">
    <property type="nucleotide sequence ID" value="NZ_LQPC01000037.1"/>
</dbReference>
<dbReference type="InterPro" id="IPR013786">
    <property type="entry name" value="AcylCoA_DH/ox_N"/>
</dbReference>
<dbReference type="AlphaFoldDB" id="A0A1X1WI68"/>
<dbReference type="PANTHER" id="PTHR43292:SF4">
    <property type="entry name" value="ACYL-COA DEHYDROGENASE FADE34"/>
    <property type="match status" value="1"/>
</dbReference>
<dbReference type="InterPro" id="IPR009075">
    <property type="entry name" value="AcylCo_DH/oxidase_C"/>
</dbReference>
<evidence type="ECO:0000256" key="6">
    <source>
        <dbReference type="RuleBase" id="RU362125"/>
    </source>
</evidence>
<dbReference type="GO" id="GO:0016627">
    <property type="term" value="F:oxidoreductase activity, acting on the CH-CH group of donors"/>
    <property type="evidence" value="ECO:0007669"/>
    <property type="project" value="InterPro"/>
</dbReference>
<dbReference type="SUPFAM" id="SSF47203">
    <property type="entry name" value="Acyl-CoA dehydrogenase C-terminal domain-like"/>
    <property type="match status" value="1"/>
</dbReference>
<comment type="caution">
    <text evidence="10">The sequence shown here is derived from an EMBL/GenBank/DDBJ whole genome shotgun (WGS) entry which is preliminary data.</text>
</comment>
<comment type="cofactor">
    <cofactor evidence="1 6">
        <name>FAD</name>
        <dbReference type="ChEBI" id="CHEBI:57692"/>
    </cofactor>
</comment>
<evidence type="ECO:0000313" key="11">
    <source>
        <dbReference type="Proteomes" id="UP000193622"/>
    </source>
</evidence>
<dbReference type="Pfam" id="PF02770">
    <property type="entry name" value="Acyl-CoA_dh_M"/>
    <property type="match status" value="1"/>
</dbReference>
<dbReference type="InterPro" id="IPR009100">
    <property type="entry name" value="AcylCoA_DH/oxidase_NM_dom_sf"/>
</dbReference>
<evidence type="ECO:0000256" key="2">
    <source>
        <dbReference type="ARBA" id="ARBA00009347"/>
    </source>
</evidence>
<keyword evidence="4 6" id="KW-0274">FAD</keyword>
<dbReference type="Pfam" id="PF02771">
    <property type="entry name" value="Acyl-CoA_dh_N"/>
    <property type="match status" value="1"/>
</dbReference>
<dbReference type="Gene3D" id="1.20.140.10">
    <property type="entry name" value="Butyryl-CoA Dehydrogenase, subunit A, domain 3"/>
    <property type="match status" value="1"/>
</dbReference>
<evidence type="ECO:0000259" key="8">
    <source>
        <dbReference type="Pfam" id="PF02770"/>
    </source>
</evidence>
<dbReference type="InterPro" id="IPR006091">
    <property type="entry name" value="Acyl-CoA_Oxase/DH_mid-dom"/>
</dbReference>
<keyword evidence="5 6" id="KW-0560">Oxidoreductase</keyword>
<evidence type="ECO:0000259" key="9">
    <source>
        <dbReference type="Pfam" id="PF02771"/>
    </source>
</evidence>
<gene>
    <name evidence="10" type="ORF">AWC12_19155</name>
</gene>
<feature type="domain" description="Acyl-CoA dehydrogenase/oxidase C-terminal" evidence="7">
    <location>
        <begin position="230"/>
        <end position="386"/>
    </location>
</feature>
<keyword evidence="3 6" id="KW-0285">Flavoprotein</keyword>
<accession>A0A1X1WI68</accession>
<dbReference type="PANTHER" id="PTHR43292">
    <property type="entry name" value="ACYL-COA DEHYDROGENASE"/>
    <property type="match status" value="1"/>
</dbReference>
<protein>
    <submittedName>
        <fullName evidence="10">Acyl-CoA dehydrogenase</fullName>
    </submittedName>
</protein>
<evidence type="ECO:0000259" key="7">
    <source>
        <dbReference type="Pfam" id="PF00441"/>
    </source>
</evidence>
<dbReference type="InterPro" id="IPR046373">
    <property type="entry name" value="Acyl-CoA_Oxase/DH_mid-dom_sf"/>
</dbReference>
<dbReference type="InterPro" id="IPR036250">
    <property type="entry name" value="AcylCo_DH-like_C"/>
</dbReference>
<evidence type="ECO:0000256" key="5">
    <source>
        <dbReference type="ARBA" id="ARBA00023002"/>
    </source>
</evidence>
<dbReference type="Proteomes" id="UP000193622">
    <property type="component" value="Unassembled WGS sequence"/>
</dbReference>
<organism evidence="10 11">
    <name type="scientific">Mycolicibacterium iranicum</name>
    <name type="common">Mycobacterium iranicum</name>
    <dbReference type="NCBI Taxonomy" id="912594"/>
    <lineage>
        <taxon>Bacteria</taxon>
        <taxon>Bacillati</taxon>
        <taxon>Actinomycetota</taxon>
        <taxon>Actinomycetes</taxon>
        <taxon>Mycobacteriales</taxon>
        <taxon>Mycobacteriaceae</taxon>
        <taxon>Mycolicibacterium</taxon>
    </lineage>
</organism>
<dbReference type="InterPro" id="IPR037069">
    <property type="entry name" value="AcylCoA_DH/ox_N_sf"/>
</dbReference>
<dbReference type="EMBL" id="LQPC01000037">
    <property type="protein sequence ID" value="ORV86202.1"/>
    <property type="molecule type" value="Genomic_DNA"/>
</dbReference>
<dbReference type="Pfam" id="PF00441">
    <property type="entry name" value="Acyl-CoA_dh_1"/>
    <property type="match status" value="1"/>
</dbReference>
<feature type="domain" description="Acyl-CoA dehydrogenase/oxidase N-terminal" evidence="9">
    <location>
        <begin position="27"/>
        <end position="119"/>
    </location>
</feature>
<feature type="domain" description="Acyl-CoA oxidase/dehydrogenase middle" evidence="8">
    <location>
        <begin position="124"/>
        <end position="217"/>
    </location>
</feature>
<dbReference type="Gene3D" id="2.40.110.10">
    <property type="entry name" value="Butyryl-CoA Dehydrogenase, subunit A, domain 2"/>
    <property type="match status" value="1"/>
</dbReference>
<dbReference type="Gene3D" id="1.10.540.10">
    <property type="entry name" value="Acyl-CoA dehydrogenase/oxidase, N-terminal domain"/>
    <property type="match status" value="1"/>
</dbReference>
<evidence type="ECO:0000256" key="3">
    <source>
        <dbReference type="ARBA" id="ARBA00022630"/>
    </source>
</evidence>
<dbReference type="SUPFAM" id="SSF56645">
    <property type="entry name" value="Acyl-CoA dehydrogenase NM domain-like"/>
    <property type="match status" value="1"/>
</dbReference>
<dbReference type="GO" id="GO:0050660">
    <property type="term" value="F:flavin adenine dinucleotide binding"/>
    <property type="evidence" value="ECO:0007669"/>
    <property type="project" value="InterPro"/>
</dbReference>
<proteinExistence type="inferred from homology"/>
<dbReference type="InterPro" id="IPR052161">
    <property type="entry name" value="Mycobact_Acyl-CoA_DH"/>
</dbReference>
<evidence type="ECO:0000256" key="1">
    <source>
        <dbReference type="ARBA" id="ARBA00001974"/>
    </source>
</evidence>
<sequence length="410" mass="44220">MTETVAAFRKRAESWLAANMPMLGADTPFADRADEATWQRARELQRRLFDGGFAGICYPSEYGGLGLDYAYQIAFNEVAEPYEMPLALNIPSLTICGPTLLDVGSEEQKRTHIAAALRGDEVLCQLLSEPSGGSDLAGVITRAERRADTWVLNGAKTWSSSAFAADFGLCLARTDWSVPKHEGLTMFLVPLDAPGLSLRRIRQVNGSAEFCEEFLDDVELGDEHVVGEVGGGWAVASRQLFHERRAVAKGSEYANCGAAESGRGGPIDLLKLVEATGQSGDRWARRLAGRALTHRIVEKALGEHVFRGVASGRMPPASGSMTRLYYAECENLVLDTAVALLGSESVVGGADSPFTSIGEKFLSRQTVNIGGGTTEIARNIIAERVLEFPREHAADRGVPFKDVRRNGSGA</sequence>
<evidence type="ECO:0000313" key="10">
    <source>
        <dbReference type="EMBL" id="ORV86202.1"/>
    </source>
</evidence>
<reference evidence="10 11" key="1">
    <citation type="submission" date="2016-01" db="EMBL/GenBank/DDBJ databases">
        <title>The new phylogeny of the genus Mycobacterium.</title>
        <authorList>
            <person name="Tarcisio F."/>
            <person name="Conor M."/>
            <person name="Antonella G."/>
            <person name="Elisabetta G."/>
            <person name="Giulia F.S."/>
            <person name="Sara T."/>
            <person name="Anna F."/>
            <person name="Clotilde B."/>
            <person name="Roberto B."/>
            <person name="Veronica D.S."/>
            <person name="Fabio R."/>
            <person name="Monica P."/>
            <person name="Olivier J."/>
            <person name="Enrico T."/>
            <person name="Nicola S."/>
        </authorList>
    </citation>
    <scope>NUCLEOTIDE SEQUENCE [LARGE SCALE GENOMIC DNA]</scope>
    <source>
        <strain evidence="10 11">DSM 45541</strain>
    </source>
</reference>
<evidence type="ECO:0000256" key="4">
    <source>
        <dbReference type="ARBA" id="ARBA00022827"/>
    </source>
</evidence>
<name>A0A1X1WI68_MYCIR</name>
<comment type="similarity">
    <text evidence="2 6">Belongs to the acyl-CoA dehydrogenase family.</text>
</comment>